<comment type="caution">
    <text evidence="1">The sequence shown here is derived from an EMBL/GenBank/DDBJ whole genome shotgun (WGS) entry which is preliminary data.</text>
</comment>
<sequence length="173" mass="18688">APLPAVLNPGQTLPLEAWLARGGEPWQEAPEDLAISATLLDAEEAPQAEVWLARARQGDRFLGELTVPDLSGAARLRIQARGEGIVRQRDLAVNVQPLLGLLDEAEEGLGDGDSRLGPLGELFHEDLATGREGEAVPDSAADRFIDFINDLPAQAAALWREGRPWVERRGATF</sequence>
<protein>
    <submittedName>
        <fullName evidence="1">Uncharacterized protein</fullName>
    </submittedName>
</protein>
<evidence type="ECO:0000313" key="2">
    <source>
        <dbReference type="Proteomes" id="UP001589753"/>
    </source>
</evidence>
<accession>A0ABV5LMK8</accession>
<dbReference type="RefSeq" id="WP_380958001.1">
    <property type="nucleotide sequence ID" value="NZ_JBHMDI010000382.1"/>
</dbReference>
<name>A0ABV5LMK8_9ACTN</name>
<keyword evidence="2" id="KW-1185">Reference proteome</keyword>
<feature type="non-terminal residue" evidence="1">
    <location>
        <position position="1"/>
    </location>
</feature>
<gene>
    <name evidence="1" type="ORF">ACFFUA_38160</name>
</gene>
<evidence type="ECO:0000313" key="1">
    <source>
        <dbReference type="EMBL" id="MFB9353154.1"/>
    </source>
</evidence>
<proteinExistence type="predicted"/>
<dbReference type="EMBL" id="JBHMDI010000382">
    <property type="protein sequence ID" value="MFB9353154.1"/>
    <property type="molecule type" value="Genomic_DNA"/>
</dbReference>
<reference evidence="1 2" key="1">
    <citation type="submission" date="2024-09" db="EMBL/GenBank/DDBJ databases">
        <authorList>
            <person name="Sun Q."/>
            <person name="Mori K."/>
        </authorList>
    </citation>
    <scope>NUCLEOTIDE SEQUENCE [LARGE SCALE GENOMIC DNA]</scope>
    <source>
        <strain evidence="1 2">JCM 9767</strain>
    </source>
</reference>
<dbReference type="Proteomes" id="UP001589753">
    <property type="component" value="Unassembled WGS sequence"/>
</dbReference>
<feature type="non-terminal residue" evidence="1">
    <location>
        <position position="173"/>
    </location>
</feature>
<organism evidence="1 2">
    <name type="scientific">Streptomyces heliomycini</name>
    <dbReference type="NCBI Taxonomy" id="284032"/>
    <lineage>
        <taxon>Bacteria</taxon>
        <taxon>Bacillati</taxon>
        <taxon>Actinomycetota</taxon>
        <taxon>Actinomycetes</taxon>
        <taxon>Kitasatosporales</taxon>
        <taxon>Streptomycetaceae</taxon>
        <taxon>Streptomyces</taxon>
    </lineage>
</organism>